<dbReference type="Gene3D" id="3.30.560.10">
    <property type="entry name" value="Glucose Oxidase, domain 3"/>
    <property type="match status" value="1"/>
</dbReference>
<dbReference type="InterPro" id="IPR012132">
    <property type="entry name" value="GMC_OxRdtase"/>
</dbReference>
<dbReference type="Pfam" id="PF05199">
    <property type="entry name" value="GMC_oxred_C"/>
    <property type="match status" value="1"/>
</dbReference>
<evidence type="ECO:0000256" key="3">
    <source>
        <dbReference type="PIRSR" id="PIRSR000137-2"/>
    </source>
</evidence>
<evidence type="ECO:0000313" key="7">
    <source>
        <dbReference type="EMBL" id="EGO27028.1"/>
    </source>
</evidence>
<dbReference type="GeneID" id="18821673"/>
<evidence type="ECO:0000256" key="1">
    <source>
        <dbReference type="ARBA" id="ARBA00001974"/>
    </source>
</evidence>
<accession>F8NQH6</accession>
<dbReference type="InterPro" id="IPR007867">
    <property type="entry name" value="GMC_OxRtase_C"/>
</dbReference>
<keyword evidence="4" id="KW-0285">Flavoprotein</keyword>
<dbReference type="Proteomes" id="UP000008064">
    <property type="component" value="Unassembled WGS sequence"/>
</dbReference>
<dbReference type="GO" id="GO:0050660">
    <property type="term" value="F:flavin adenine dinucleotide binding"/>
    <property type="evidence" value="ECO:0007669"/>
    <property type="project" value="InterPro"/>
</dbReference>
<reference evidence="7" key="1">
    <citation type="submission" date="2011-04" db="EMBL/GenBank/DDBJ databases">
        <title>Evolution of plant cell wall degrading machinery underlies the functional diversity of forest fungi.</title>
        <authorList>
            <consortium name="US DOE Joint Genome Institute (JGI-PGF)"/>
            <person name="Eastwood D.C."/>
            <person name="Floudas D."/>
            <person name="Binder M."/>
            <person name="Majcherczyk A."/>
            <person name="Schneider P."/>
            <person name="Aerts A."/>
            <person name="Asiegbu F.O."/>
            <person name="Baker S.E."/>
            <person name="Barry K."/>
            <person name="Bendiksby M."/>
            <person name="Blumentritt M."/>
            <person name="Coutinho P.M."/>
            <person name="Cullen D."/>
            <person name="Cullen D."/>
            <person name="Gathman A."/>
            <person name="Goodell B."/>
            <person name="Henrissat B."/>
            <person name="Ihrmark K."/>
            <person name="Kauserud H."/>
            <person name="Kohler A."/>
            <person name="LaButti K."/>
            <person name="Lapidus A."/>
            <person name="Lavin J.L."/>
            <person name="Lee Y.-H."/>
            <person name="Lindquist E."/>
            <person name="Lilly W."/>
            <person name="Lucas S."/>
            <person name="Morin E."/>
            <person name="Murat C."/>
            <person name="Oguiza J.A."/>
            <person name="Park J."/>
            <person name="Pisabarro A.G."/>
            <person name="Riley R."/>
            <person name="Rosling A."/>
            <person name="Salamov A."/>
            <person name="Schmidt O."/>
            <person name="Schmutz J."/>
            <person name="Skrede I."/>
            <person name="Stenlid J."/>
            <person name="Wiebenga A."/>
            <person name="Xie X."/>
            <person name="Kues U."/>
            <person name="Hibbett D.S."/>
            <person name="Hoffmeister D."/>
            <person name="Hogberg N."/>
            <person name="Martin F."/>
            <person name="Grigoriev I.V."/>
            <person name="Watkinson S.C."/>
        </authorList>
    </citation>
    <scope>NUCLEOTIDE SEQUENCE</scope>
    <source>
        <strain evidence="7">S7.9</strain>
    </source>
</reference>
<dbReference type="Pfam" id="PF00732">
    <property type="entry name" value="GMC_oxred_N"/>
    <property type="match status" value="1"/>
</dbReference>
<dbReference type="RefSeq" id="XP_007317201.1">
    <property type="nucleotide sequence ID" value="XM_007317139.1"/>
</dbReference>
<dbReference type="InterPro" id="IPR000172">
    <property type="entry name" value="GMC_OxRdtase_N"/>
</dbReference>
<proteinExistence type="inferred from homology"/>
<evidence type="ECO:0000259" key="6">
    <source>
        <dbReference type="PROSITE" id="PS00624"/>
    </source>
</evidence>
<evidence type="ECO:0000259" key="5">
    <source>
        <dbReference type="PROSITE" id="PS00623"/>
    </source>
</evidence>
<dbReference type="PROSITE" id="PS00624">
    <property type="entry name" value="GMC_OXRED_2"/>
    <property type="match status" value="1"/>
</dbReference>
<comment type="similarity">
    <text evidence="2 4">Belongs to the GMC oxidoreductase family.</text>
</comment>
<dbReference type="SUPFAM" id="SSF51905">
    <property type="entry name" value="FAD/NAD(P)-binding domain"/>
    <property type="match status" value="1"/>
</dbReference>
<dbReference type="PANTHER" id="PTHR11552:SF78">
    <property type="entry name" value="GLUCOSE-METHANOL-CHOLINE OXIDOREDUCTASE N-TERMINAL DOMAIN-CONTAINING PROTEIN"/>
    <property type="match status" value="1"/>
</dbReference>
<dbReference type="Gene3D" id="3.50.50.60">
    <property type="entry name" value="FAD/NAD(P)-binding domain"/>
    <property type="match status" value="1"/>
</dbReference>
<keyword evidence="3 4" id="KW-0274">FAD</keyword>
<evidence type="ECO:0000256" key="2">
    <source>
        <dbReference type="ARBA" id="ARBA00010790"/>
    </source>
</evidence>
<dbReference type="AlphaFoldDB" id="F8NQH6"/>
<feature type="domain" description="Glucose-methanol-choline oxidoreductase N-terminal" evidence="6">
    <location>
        <begin position="278"/>
        <end position="292"/>
    </location>
</feature>
<dbReference type="PANTHER" id="PTHR11552">
    <property type="entry name" value="GLUCOSE-METHANOL-CHOLINE GMC OXIDOREDUCTASE"/>
    <property type="match status" value="1"/>
</dbReference>
<feature type="binding site" evidence="3">
    <location>
        <position position="235"/>
    </location>
    <ligand>
        <name>FAD</name>
        <dbReference type="ChEBI" id="CHEBI:57692"/>
    </ligand>
</feature>
<evidence type="ECO:0000256" key="4">
    <source>
        <dbReference type="RuleBase" id="RU003968"/>
    </source>
</evidence>
<dbReference type="SUPFAM" id="SSF54373">
    <property type="entry name" value="FAD-linked reductases, C-terminal domain"/>
    <property type="match status" value="1"/>
</dbReference>
<gene>
    <name evidence="7" type="ORF">SERLADRAFT_491427</name>
</gene>
<dbReference type="GO" id="GO:0016614">
    <property type="term" value="F:oxidoreductase activity, acting on CH-OH group of donors"/>
    <property type="evidence" value="ECO:0007669"/>
    <property type="project" value="InterPro"/>
</dbReference>
<dbReference type="OrthoDB" id="269227at2759"/>
<dbReference type="HOGENOM" id="CLU_002865_5_1_1"/>
<dbReference type="EMBL" id="GL945432">
    <property type="protein sequence ID" value="EGO27028.1"/>
    <property type="molecule type" value="Genomic_DNA"/>
</dbReference>
<dbReference type="PROSITE" id="PS00623">
    <property type="entry name" value="GMC_OXRED_1"/>
    <property type="match status" value="1"/>
</dbReference>
<comment type="cofactor">
    <cofactor evidence="1 3">
        <name>FAD</name>
        <dbReference type="ChEBI" id="CHEBI:57692"/>
    </cofactor>
</comment>
<feature type="domain" description="Glucose-methanol-choline oxidoreductase N-terminal" evidence="5">
    <location>
        <begin position="91"/>
        <end position="114"/>
    </location>
</feature>
<organism>
    <name type="scientific">Serpula lacrymans var. lacrymans (strain S7.9)</name>
    <name type="common">Dry rot fungus</name>
    <dbReference type="NCBI Taxonomy" id="578457"/>
    <lineage>
        <taxon>Eukaryota</taxon>
        <taxon>Fungi</taxon>
        <taxon>Dikarya</taxon>
        <taxon>Basidiomycota</taxon>
        <taxon>Agaricomycotina</taxon>
        <taxon>Agaricomycetes</taxon>
        <taxon>Agaricomycetidae</taxon>
        <taxon>Boletales</taxon>
        <taxon>Coniophorineae</taxon>
        <taxon>Serpulaceae</taxon>
        <taxon>Serpula</taxon>
    </lineage>
</organism>
<name>F8NQH6_SERL9</name>
<dbReference type="KEGG" id="sla:SERLADRAFT_491427"/>
<dbReference type="InterPro" id="IPR036188">
    <property type="entry name" value="FAD/NAD-bd_sf"/>
</dbReference>
<protein>
    <recommendedName>
        <fullName evidence="5 6">Glucose-methanol-choline oxidoreductase N-terminal domain-containing protein</fullName>
    </recommendedName>
</protein>
<dbReference type="PIRSF" id="PIRSF000137">
    <property type="entry name" value="Alcohol_oxidase"/>
    <property type="match status" value="1"/>
</dbReference>
<sequence>MSSQMDHQFDIIFAGGGTAACVIAGRLATADPSLRILIVEAGPHTKDLEKHTQPTHFLTNVKPGTNSETTSFHIAEPSLYLNGRAIGVHCGRCVGGGSSINFMMYTRASLSDYDDWERLHDNPGWGAKDLIPLMRKSETYQIKPGEPTHGYSGPLKISYGGLFTNVSKQCLEAALKYDKGRVGVEDSNDLSTCNAYSRWAQWVDEESGKRSDTAHHYIYNQGHNKNLHILAGKIVKRVVIENGRAVGVEYTNDLLNNPNSDQTIHFAQAARLVVVSGGAFGSPTILERSGVGAKAVLEKHDVHQVVDLPGVGENYLDHPVNWPAYFAESNSETLGHVHRGDESAITDLWKRTGNGLVAHNSFGGYDVAIKLRPNTEELKELGPEFGAKWKADFEHKLDKPAAIIVPCSGFVGNHAGVPEREYMGACYFICYPSSVGRVHITSGKNPHAPPEIHPGFLEDPYDLAVLRLAYKKGREIARRIPLYRGEYQPKHPVFPEGSAAACREVKGPVPIDAPDITYTTEDNEAIETYHRQIMGSGHHSSGTNAMKPRERGGVVDPRLNVYGVKDLKVADLSIVPSNVASNTYSTAVVIGEKAAVLIGEDLGIEGV</sequence>